<keyword evidence="2" id="KW-1185">Reference proteome</keyword>
<dbReference type="InterPro" id="IPR002559">
    <property type="entry name" value="Transposase_11"/>
</dbReference>
<sequence length="571" mass="67039">MKVTTSKSKNAESFYISKSFINDKGVSTSINVRKLGTLADLLKEHGPTRDDVMKWARAEAKLETQKYKEDKIVNFSFNSSKRLQPQQQVFYRGGYLFLQYFYYKLGLHKVCRKIRDKYSFKFDINSILSDLIYSRILEPYSKRSSYSCSMDFLEPPSYQLHDVYRSLNVLGKECDLIQSETYRNSHLVGKRNDKLLFYDCTNYYFEIEDEDGIKRYGKSKEHRPNPIIQMGMFMDGDGIPLAFSLFPGNANEQTSIKPLEEKILNEFDCQKFIYCSDAGLGSEKIRKYNHMGERAFVVTQSIKKLNAQDRQWALDTKGFKRLSDDKMVDLAEISKDDETIYYKDAPYTPKDLSQRLIITYSPKYAKYQKTIREKQVDRAKLMLEKGSIKKERRNPNDPARLLGSIAVTDDGEKANVHNFLNTDKIDDEAKYDGMYAVSTDLLDDNVSEILNISEKRWQIEECFRIMKTEFEARLVFLQRADRITSHFLTCFLALIIYRYLEKFLDHKYTCEEILNTLKDFNFAYVKEQGFIPLYKRTELTDKLHEICHFNTDFEFITKSKMRTIQKQSKGK</sequence>
<protein>
    <submittedName>
        <fullName evidence="1">IS1634 family transposase</fullName>
    </submittedName>
</protein>
<dbReference type="GO" id="GO:0004803">
    <property type="term" value="F:transposase activity"/>
    <property type="evidence" value="ECO:0007669"/>
    <property type="project" value="InterPro"/>
</dbReference>
<dbReference type="KEGG" id="lua:D4A81_12185"/>
<evidence type="ECO:0000313" key="1">
    <source>
        <dbReference type="EMBL" id="AYB00619.1"/>
    </source>
</evidence>
<proteinExistence type="predicted"/>
<dbReference type="EMBL" id="CP032364">
    <property type="protein sequence ID" value="AYB00619.1"/>
    <property type="molecule type" value="Genomic_DNA"/>
</dbReference>
<evidence type="ECO:0000313" key="2">
    <source>
        <dbReference type="Proteomes" id="UP000265562"/>
    </source>
</evidence>
<accession>A0A385Q2K9</accession>
<organism evidence="1 2">
    <name type="scientific">Lachnoanaerobaculum umeaense</name>
    <dbReference type="NCBI Taxonomy" id="617123"/>
    <lineage>
        <taxon>Bacteria</taxon>
        <taxon>Bacillati</taxon>
        <taxon>Bacillota</taxon>
        <taxon>Clostridia</taxon>
        <taxon>Lachnospirales</taxon>
        <taxon>Lachnospiraceae</taxon>
        <taxon>Lachnoanaerobaculum</taxon>
    </lineage>
</organism>
<dbReference type="Proteomes" id="UP000265562">
    <property type="component" value="Chromosome"/>
</dbReference>
<dbReference type="NCBIfam" id="NF033559">
    <property type="entry name" value="transpos_IS1634"/>
    <property type="match status" value="1"/>
</dbReference>
<dbReference type="InterPro" id="IPR012337">
    <property type="entry name" value="RNaseH-like_sf"/>
</dbReference>
<dbReference type="SUPFAM" id="SSF53098">
    <property type="entry name" value="Ribonuclease H-like"/>
    <property type="match status" value="1"/>
</dbReference>
<name>A0A385Q2K9_9FIRM</name>
<dbReference type="RefSeq" id="WP_111525744.1">
    <property type="nucleotide sequence ID" value="NZ_CP032364.1"/>
</dbReference>
<dbReference type="AlphaFoldDB" id="A0A385Q2K9"/>
<dbReference type="GO" id="GO:0003677">
    <property type="term" value="F:DNA binding"/>
    <property type="evidence" value="ECO:0007669"/>
    <property type="project" value="InterPro"/>
</dbReference>
<dbReference type="InterPro" id="IPR047654">
    <property type="entry name" value="IS1634_transpos"/>
</dbReference>
<reference evidence="1 2" key="1">
    <citation type="submission" date="2018-09" db="EMBL/GenBank/DDBJ databases">
        <title>Genome sequencing of Lachnoanaerobaculum umeaense DSM 23576.</title>
        <authorList>
            <person name="Kook J.-K."/>
            <person name="Park S.-N."/>
            <person name="Lim Y.K."/>
        </authorList>
    </citation>
    <scope>NUCLEOTIDE SEQUENCE [LARGE SCALE GENOMIC DNA]</scope>
    <source>
        <strain evidence="2">DSM 23576 \ CCUG 58757</strain>
    </source>
</reference>
<dbReference type="Pfam" id="PF01609">
    <property type="entry name" value="DDE_Tnp_1"/>
    <property type="match status" value="1"/>
</dbReference>
<dbReference type="OrthoDB" id="9767746at2"/>
<gene>
    <name evidence="1" type="ORF">D4A81_12185</name>
</gene>
<dbReference type="GO" id="GO:0006313">
    <property type="term" value="P:DNA transposition"/>
    <property type="evidence" value="ECO:0007669"/>
    <property type="project" value="InterPro"/>
</dbReference>